<accession>A0A327Y5S5</accession>
<dbReference type="PIRSF" id="PIRSF037442">
    <property type="entry name" value="UCP037442_abhydr"/>
    <property type="match status" value="1"/>
</dbReference>
<comment type="caution">
    <text evidence="2">The sequence shown here is derived from an EMBL/GenBank/DDBJ whole genome shotgun (WGS) entry which is preliminary data.</text>
</comment>
<dbReference type="InterPro" id="IPR029058">
    <property type="entry name" value="AB_hydrolase_fold"/>
</dbReference>
<dbReference type="EMBL" id="QLMG01000025">
    <property type="protein sequence ID" value="RAK15105.1"/>
    <property type="molecule type" value="Genomic_DNA"/>
</dbReference>
<dbReference type="GO" id="GO:0016787">
    <property type="term" value="F:hydrolase activity"/>
    <property type="evidence" value="ECO:0007669"/>
    <property type="project" value="UniProtKB-KW"/>
</dbReference>
<name>A0A327Y5S5_9RHOB</name>
<dbReference type="SUPFAM" id="SSF53474">
    <property type="entry name" value="alpha/beta-Hydrolases"/>
    <property type="match status" value="1"/>
</dbReference>
<organism evidence="2 3">
    <name type="scientific">Salipiger aestuarii</name>
    <dbReference type="NCBI Taxonomy" id="568098"/>
    <lineage>
        <taxon>Bacteria</taxon>
        <taxon>Pseudomonadati</taxon>
        <taxon>Pseudomonadota</taxon>
        <taxon>Alphaproteobacteria</taxon>
        <taxon>Rhodobacterales</taxon>
        <taxon>Roseobacteraceae</taxon>
        <taxon>Salipiger</taxon>
    </lineage>
</organism>
<dbReference type="AlphaFoldDB" id="A0A327Y5S5"/>
<dbReference type="Pfam" id="PF12146">
    <property type="entry name" value="Hydrolase_4"/>
    <property type="match status" value="1"/>
</dbReference>
<reference evidence="2 3" key="1">
    <citation type="submission" date="2018-06" db="EMBL/GenBank/DDBJ databases">
        <title>Genomic Encyclopedia of Archaeal and Bacterial Type Strains, Phase II (KMG-II): from individual species to whole genera.</title>
        <authorList>
            <person name="Goeker M."/>
        </authorList>
    </citation>
    <scope>NUCLEOTIDE SEQUENCE [LARGE SCALE GENOMIC DNA]</scope>
    <source>
        <strain evidence="2 3">DSM 22011</strain>
    </source>
</reference>
<gene>
    <name evidence="2" type="ORF">ATI53_10255</name>
</gene>
<dbReference type="Proteomes" id="UP000249165">
    <property type="component" value="Unassembled WGS sequence"/>
</dbReference>
<keyword evidence="3" id="KW-1185">Reference proteome</keyword>
<dbReference type="InterPro" id="IPR017208">
    <property type="entry name" value="UCP037442_abhydr"/>
</dbReference>
<feature type="domain" description="Serine aminopeptidase S33" evidence="1">
    <location>
        <begin position="27"/>
        <end position="145"/>
    </location>
</feature>
<evidence type="ECO:0000259" key="1">
    <source>
        <dbReference type="Pfam" id="PF12146"/>
    </source>
</evidence>
<dbReference type="OrthoDB" id="9785076at2"/>
<protein>
    <submittedName>
        <fullName evidence="2">Putative alpha/beta hydrolase</fullName>
    </submittedName>
</protein>
<dbReference type="InterPro" id="IPR022742">
    <property type="entry name" value="Hydrolase_4"/>
</dbReference>
<evidence type="ECO:0000313" key="3">
    <source>
        <dbReference type="Proteomes" id="UP000249165"/>
    </source>
</evidence>
<keyword evidence="2" id="KW-0378">Hydrolase</keyword>
<dbReference type="Gene3D" id="3.40.50.1820">
    <property type="entry name" value="alpha/beta hydrolase"/>
    <property type="match status" value="1"/>
</dbReference>
<sequence>MYPDETFTASAEDGYPIRGSIWHGAGKGPVVIIHAATAVRARYYARFAAWLAGQGASVLTFDYRGIGESRSTPIRQLNAGWVDWGLLDAEAVLAYAMRRWPHRLYMAVGHSIGGFALGLAPSAAHLDRIVTVGAQFAYWRDYARRQRLSMVLKWHVVMPALTGLFGFFPGERLGWLENVPRGVARDWSRMGPRFEASVDTVLDRADLAQLHGTTCASLLAVGLTDDPYGTDAAIGRLLSYYTGAERTHLKIAPEDIGEDKVGHFAFFHSRFEQTLWPLASAWLLTGQLPESVPGKVIAAPASG</sequence>
<dbReference type="RefSeq" id="WP_111550625.1">
    <property type="nucleotide sequence ID" value="NZ_LIQE01000030.1"/>
</dbReference>
<evidence type="ECO:0000313" key="2">
    <source>
        <dbReference type="EMBL" id="RAK15105.1"/>
    </source>
</evidence>
<proteinExistence type="predicted"/>